<name>A0A815RZD5_9BILA</name>
<dbReference type="InterPro" id="IPR036465">
    <property type="entry name" value="vWFA_dom_sf"/>
</dbReference>
<gene>
    <name evidence="2" type="ORF">ZHD862_LOCUS36640</name>
</gene>
<dbReference type="AlphaFoldDB" id="A0A815RZD5"/>
<proteinExistence type="predicted"/>
<dbReference type="SMART" id="SM00327">
    <property type="entry name" value="VWA"/>
    <property type="match status" value="1"/>
</dbReference>
<sequence length="948" mass="110093">MLGMAEYFKLQLFSQQSYIEIKLSQPEGSGVTSYVASSGTEIICCVDTSGSMAGSPIHNVCEVLRDIYQRTQKDHRLFTYNTQADTKRTLKILSEQKDDLKADGGTSFACIFNAIKDYLLQNSSSKKATTFIFMTDGQDNEPNGSQLKKSIEMLKLVLSAMKNSPPITFHVIGFGEVNDQFLNQIRTFGTRQGLFRYSTQSKELQNNFNDMFEYALNIREYIVKFSNGKTYTVNNIDNETIGFLTDDGDDLSAIKELSLTDDTKMTINFSLTQKQNARPIDLLRALNLVSPPDEEHVKSIQAYLNTIQITNSKNIMERLEAEQIYKEIDQRMMEYRQLFTQLKMSQVPERVKLQLSALRHDPIFANTQRKKKLDLRINKNAEYFKKTDIGGILQGYKDSITPDGWQMIKEQKQDWVDIYSSILVQRDEEAIINPTKGLKLLSLTNTIISYDSFINAMNVAKNDQQSQGQFTTLNDLYCVAGTLSGERINAVIPLYINDEHMKRIRILEGIWLGYLYTLDSYGYDKQQEVGLLKLLYQIIQQRTDTQRQKQILTELEKVCQFIINESQGFKTAEQHGEKTYEKLLNRQVIVSNEDYDLCIPLMIGYLKNNLTNVLLPVYYEYLRQEYQKRYRKKSSETKQIVEKLIYGCEAKHFMMTVSNTNQNNTTTMNNNSDYIEKSFIDYFHDELCKPIQLIPEKITNDNRKLIIRDDTELDYIKNFILPIPDFLTTMLNYCQIDANYIEKHLDYDHLRWELLITFYYLIYSDTSSGGLQNLPNKDRILSVIDDKLQGNKEDVIDYDDSSENVRLVSYVVLRCKTLEGFAGLMRKYCSKCRGPIFTEIFKQLLLTYDDENNDTTVGATNKDKLVALLTNQISTQTIPKRIYENMAQHYCSPHLYGRLSDLRKFIDEKQVDQIEFHIFEKIVIYCCGTSLMPHRNSKRRRIHHYKLC</sequence>
<dbReference type="PROSITE" id="PS50234">
    <property type="entry name" value="VWFA"/>
    <property type="match status" value="1"/>
</dbReference>
<evidence type="ECO:0000259" key="1">
    <source>
        <dbReference type="PROSITE" id="PS50234"/>
    </source>
</evidence>
<comment type="caution">
    <text evidence="2">The sequence shown here is derived from an EMBL/GenBank/DDBJ whole genome shotgun (WGS) entry which is preliminary data.</text>
</comment>
<reference evidence="2" key="1">
    <citation type="submission" date="2021-02" db="EMBL/GenBank/DDBJ databases">
        <authorList>
            <person name="Nowell W R."/>
        </authorList>
    </citation>
    <scope>NUCLEOTIDE SEQUENCE</scope>
</reference>
<evidence type="ECO:0000313" key="3">
    <source>
        <dbReference type="Proteomes" id="UP000663864"/>
    </source>
</evidence>
<dbReference type="InterPro" id="IPR002035">
    <property type="entry name" value="VWF_A"/>
</dbReference>
<dbReference type="SUPFAM" id="SSF53300">
    <property type="entry name" value="vWA-like"/>
    <property type="match status" value="1"/>
</dbReference>
<dbReference type="Gene3D" id="3.40.50.410">
    <property type="entry name" value="von Willebrand factor, type A domain"/>
    <property type="match status" value="1"/>
</dbReference>
<accession>A0A815RZD5</accession>
<organism evidence="2 3">
    <name type="scientific">Rotaria sordida</name>
    <dbReference type="NCBI Taxonomy" id="392033"/>
    <lineage>
        <taxon>Eukaryota</taxon>
        <taxon>Metazoa</taxon>
        <taxon>Spiralia</taxon>
        <taxon>Gnathifera</taxon>
        <taxon>Rotifera</taxon>
        <taxon>Eurotatoria</taxon>
        <taxon>Bdelloidea</taxon>
        <taxon>Philodinida</taxon>
        <taxon>Philodinidae</taxon>
        <taxon>Rotaria</taxon>
    </lineage>
</organism>
<protein>
    <recommendedName>
        <fullName evidence="1">VWFA domain-containing protein</fullName>
    </recommendedName>
</protein>
<dbReference type="CDD" id="cd00198">
    <property type="entry name" value="vWFA"/>
    <property type="match status" value="1"/>
</dbReference>
<dbReference type="EMBL" id="CAJNOT010006129">
    <property type="protein sequence ID" value="CAF1482846.1"/>
    <property type="molecule type" value="Genomic_DNA"/>
</dbReference>
<evidence type="ECO:0000313" key="2">
    <source>
        <dbReference type="EMBL" id="CAF1482846.1"/>
    </source>
</evidence>
<feature type="domain" description="VWFA" evidence="1">
    <location>
        <begin position="41"/>
        <end position="211"/>
    </location>
</feature>
<dbReference type="Proteomes" id="UP000663864">
    <property type="component" value="Unassembled WGS sequence"/>
</dbReference>
<dbReference type="Pfam" id="PF00092">
    <property type="entry name" value="VWA"/>
    <property type="match status" value="1"/>
</dbReference>